<proteinExistence type="predicted"/>
<protein>
    <submittedName>
        <fullName evidence="1">Uncharacterized protein</fullName>
    </submittedName>
</protein>
<gene>
    <name evidence="1" type="ORF">JI435_403010</name>
</gene>
<dbReference type="Proteomes" id="UP000663193">
    <property type="component" value="Chromosome 2"/>
</dbReference>
<name>A0A7U2HUY7_PHANO</name>
<evidence type="ECO:0000313" key="1">
    <source>
        <dbReference type="EMBL" id="QRC92820.1"/>
    </source>
</evidence>
<sequence>MTGLQLEASAHHDKTQGPCIIPLSSMKLSTVPTATKIRVQVDAC</sequence>
<evidence type="ECO:0000313" key="2">
    <source>
        <dbReference type="Proteomes" id="UP000663193"/>
    </source>
</evidence>
<dbReference type="VEuPathDB" id="FungiDB:JI435_403010"/>
<accession>A0A7U2HUY7</accession>
<dbReference type="AlphaFoldDB" id="A0A7U2HUY7"/>
<organism evidence="1 2">
    <name type="scientific">Phaeosphaeria nodorum (strain SN15 / ATCC MYA-4574 / FGSC 10173)</name>
    <name type="common">Glume blotch fungus</name>
    <name type="synonym">Parastagonospora nodorum</name>
    <dbReference type="NCBI Taxonomy" id="321614"/>
    <lineage>
        <taxon>Eukaryota</taxon>
        <taxon>Fungi</taxon>
        <taxon>Dikarya</taxon>
        <taxon>Ascomycota</taxon>
        <taxon>Pezizomycotina</taxon>
        <taxon>Dothideomycetes</taxon>
        <taxon>Pleosporomycetidae</taxon>
        <taxon>Pleosporales</taxon>
        <taxon>Pleosporineae</taxon>
        <taxon>Phaeosphaeriaceae</taxon>
        <taxon>Parastagonospora</taxon>
    </lineage>
</organism>
<dbReference type="EMBL" id="CP069024">
    <property type="protein sequence ID" value="QRC92820.1"/>
    <property type="molecule type" value="Genomic_DNA"/>
</dbReference>
<reference evidence="2" key="1">
    <citation type="journal article" date="2021" name="BMC Genomics">
        <title>Chromosome-level genome assembly and manually-curated proteome of model necrotroph Parastagonospora nodorum Sn15 reveals a genome-wide trove of candidate effector homologs, and redundancy of virulence-related functions within an accessory chromosome.</title>
        <authorList>
            <person name="Bertazzoni S."/>
            <person name="Jones D.A.B."/>
            <person name="Phan H.T."/>
            <person name="Tan K.-C."/>
            <person name="Hane J.K."/>
        </authorList>
    </citation>
    <scope>NUCLEOTIDE SEQUENCE [LARGE SCALE GENOMIC DNA]</scope>
    <source>
        <strain evidence="2">SN15 / ATCC MYA-4574 / FGSC 10173)</strain>
    </source>
</reference>
<keyword evidence="2" id="KW-1185">Reference proteome</keyword>